<keyword evidence="3" id="KW-0444">Lipid biosynthesis</keyword>
<keyword evidence="8" id="KW-0756">Sterol biosynthesis</keyword>
<sequence length="136" mass="15185">MSSLLPSVQSGYLPYFLLLTSVAGTYNAVQNYFIVWQSKEIYSRKADEMTLLAGRIFATWTAMASMIRGVAAYNINDPIAYNLVIGTYALATFHFMSEWLVFGSVKPNRGSAGPLVVGWTGLIWLLTQRESYLIIL</sequence>
<evidence type="ECO:0000256" key="4">
    <source>
        <dbReference type="ARBA" id="ARBA00022692"/>
    </source>
</evidence>
<dbReference type="EMBL" id="CP144100">
    <property type="protein sequence ID" value="WWC88119.1"/>
    <property type="molecule type" value="Genomic_DNA"/>
</dbReference>
<keyword evidence="15" id="KW-1185">Reference proteome</keyword>
<feature type="transmembrane region" description="Helical" evidence="13">
    <location>
        <begin position="79"/>
        <end position="102"/>
    </location>
</feature>
<keyword evidence="12" id="KW-0753">Steroid metabolism</keyword>
<keyword evidence="9" id="KW-0443">Lipid metabolism</keyword>
<dbReference type="Pfam" id="PF03694">
    <property type="entry name" value="Erg28"/>
    <property type="match status" value="1"/>
</dbReference>
<dbReference type="Proteomes" id="UP001355207">
    <property type="component" value="Chromosome 3"/>
</dbReference>
<evidence type="ECO:0000256" key="6">
    <source>
        <dbReference type="ARBA" id="ARBA00022955"/>
    </source>
</evidence>
<feature type="transmembrane region" description="Helical" evidence="13">
    <location>
        <begin position="50"/>
        <end position="73"/>
    </location>
</feature>
<feature type="transmembrane region" description="Helical" evidence="13">
    <location>
        <begin position="12"/>
        <end position="29"/>
    </location>
</feature>
<name>A0AAX4JTI2_9TREE</name>
<evidence type="ECO:0000256" key="13">
    <source>
        <dbReference type="SAM" id="Phobius"/>
    </source>
</evidence>
<gene>
    <name evidence="14" type="ORF">L201_003023</name>
</gene>
<dbReference type="GO" id="GO:0005789">
    <property type="term" value="C:endoplasmic reticulum membrane"/>
    <property type="evidence" value="ECO:0007669"/>
    <property type="project" value="UniProtKB-SubCell"/>
</dbReference>
<reference evidence="14 15" key="1">
    <citation type="submission" date="2024-01" db="EMBL/GenBank/DDBJ databases">
        <title>Comparative genomics of Cryptococcus and Kwoniella reveals pathogenesis evolution and contrasting modes of karyotype evolution via chromosome fusion or intercentromeric recombination.</title>
        <authorList>
            <person name="Coelho M.A."/>
            <person name="David-Palma M."/>
            <person name="Shea T."/>
            <person name="Bowers K."/>
            <person name="McGinley-Smith S."/>
            <person name="Mohammad A.W."/>
            <person name="Gnirke A."/>
            <person name="Yurkov A.M."/>
            <person name="Nowrousian M."/>
            <person name="Sun S."/>
            <person name="Cuomo C.A."/>
            <person name="Heitman J."/>
        </authorList>
    </citation>
    <scope>NUCLEOTIDE SEQUENCE [LARGE SCALE GENOMIC DNA]</scope>
    <source>
        <strain evidence="14 15">CBS 6074</strain>
    </source>
</reference>
<keyword evidence="11" id="KW-1207">Sterol metabolism</keyword>
<keyword evidence="7 13" id="KW-1133">Transmembrane helix</keyword>
<evidence type="ECO:0000256" key="11">
    <source>
        <dbReference type="ARBA" id="ARBA00023166"/>
    </source>
</evidence>
<evidence type="ECO:0000256" key="10">
    <source>
        <dbReference type="ARBA" id="ARBA00023136"/>
    </source>
</evidence>
<dbReference type="PANTHER" id="PTHR15451:SF19">
    <property type="entry name" value="ERGOSTEROL BIOSYNTHETIC PROTEIN 28 HOMOLOG"/>
    <property type="match status" value="1"/>
</dbReference>
<organism evidence="14 15">
    <name type="scientific">Kwoniella dendrophila CBS 6074</name>
    <dbReference type="NCBI Taxonomy" id="1295534"/>
    <lineage>
        <taxon>Eukaryota</taxon>
        <taxon>Fungi</taxon>
        <taxon>Dikarya</taxon>
        <taxon>Basidiomycota</taxon>
        <taxon>Agaricomycotina</taxon>
        <taxon>Tremellomycetes</taxon>
        <taxon>Tremellales</taxon>
        <taxon>Cryptococcaceae</taxon>
        <taxon>Kwoniella</taxon>
    </lineage>
</organism>
<evidence type="ECO:0000256" key="2">
    <source>
        <dbReference type="ARBA" id="ARBA00005377"/>
    </source>
</evidence>
<dbReference type="PANTHER" id="PTHR15451">
    <property type="entry name" value="ERGOSTEROL BIOSYNTHETIC PROTEIN 28-RELATED"/>
    <property type="match status" value="1"/>
</dbReference>
<dbReference type="GO" id="GO:0016126">
    <property type="term" value="P:sterol biosynthetic process"/>
    <property type="evidence" value="ECO:0007669"/>
    <property type="project" value="UniProtKB-KW"/>
</dbReference>
<evidence type="ECO:0000313" key="14">
    <source>
        <dbReference type="EMBL" id="WWC88119.1"/>
    </source>
</evidence>
<comment type="similarity">
    <text evidence="2">Belongs to the ERG28 family.</text>
</comment>
<evidence type="ECO:0000256" key="12">
    <source>
        <dbReference type="ARBA" id="ARBA00023221"/>
    </source>
</evidence>
<accession>A0AAX4JTI2</accession>
<dbReference type="AlphaFoldDB" id="A0AAX4JTI2"/>
<evidence type="ECO:0000256" key="3">
    <source>
        <dbReference type="ARBA" id="ARBA00022516"/>
    </source>
</evidence>
<comment type="subcellular location">
    <subcellularLocation>
        <location evidence="1">Endoplasmic reticulum membrane</location>
        <topology evidence="1">Multi-pass membrane protein</topology>
    </subcellularLocation>
</comment>
<evidence type="ECO:0000256" key="5">
    <source>
        <dbReference type="ARBA" id="ARBA00022824"/>
    </source>
</evidence>
<dbReference type="GO" id="GO:0030674">
    <property type="term" value="F:protein-macromolecule adaptor activity"/>
    <property type="evidence" value="ECO:0007669"/>
    <property type="project" value="TreeGrafter"/>
</dbReference>
<keyword evidence="10 13" id="KW-0472">Membrane</keyword>
<dbReference type="GeneID" id="91093694"/>
<proteinExistence type="inferred from homology"/>
<evidence type="ECO:0000256" key="9">
    <source>
        <dbReference type="ARBA" id="ARBA00023098"/>
    </source>
</evidence>
<keyword evidence="4 13" id="KW-0812">Transmembrane</keyword>
<evidence type="ECO:0008006" key="16">
    <source>
        <dbReference type="Google" id="ProtNLM"/>
    </source>
</evidence>
<evidence type="ECO:0000256" key="8">
    <source>
        <dbReference type="ARBA" id="ARBA00023011"/>
    </source>
</evidence>
<dbReference type="RefSeq" id="XP_066074882.1">
    <property type="nucleotide sequence ID" value="XM_066218785.1"/>
</dbReference>
<protein>
    <recommendedName>
        <fullName evidence="16">Ergosterol biosynthesis protein</fullName>
    </recommendedName>
</protein>
<dbReference type="InterPro" id="IPR005352">
    <property type="entry name" value="Erg28"/>
</dbReference>
<evidence type="ECO:0000256" key="1">
    <source>
        <dbReference type="ARBA" id="ARBA00004477"/>
    </source>
</evidence>
<evidence type="ECO:0000313" key="15">
    <source>
        <dbReference type="Proteomes" id="UP001355207"/>
    </source>
</evidence>
<keyword evidence="6" id="KW-0752">Steroid biosynthesis</keyword>
<evidence type="ECO:0000256" key="7">
    <source>
        <dbReference type="ARBA" id="ARBA00022989"/>
    </source>
</evidence>
<keyword evidence="5" id="KW-0256">Endoplasmic reticulum</keyword>